<dbReference type="GO" id="GO:0003700">
    <property type="term" value="F:DNA-binding transcription factor activity"/>
    <property type="evidence" value="ECO:0007669"/>
    <property type="project" value="InterPro"/>
</dbReference>
<dbReference type="PRINTS" id="PR00046">
    <property type="entry name" value="SIGMA70FCT"/>
</dbReference>
<feature type="domain" description="RNA polymerase sigma-70" evidence="2">
    <location>
        <begin position="21"/>
        <end position="47"/>
    </location>
</feature>
<dbReference type="EMBL" id="AUZY01005869">
    <property type="protein sequence ID" value="EQD56802.1"/>
    <property type="molecule type" value="Genomic_DNA"/>
</dbReference>
<evidence type="ECO:0000313" key="3">
    <source>
        <dbReference type="EMBL" id="EQD56802.1"/>
    </source>
</evidence>
<dbReference type="PANTHER" id="PTHR30376:SF3">
    <property type="entry name" value="RNA POLYMERASE SIGMA FACTOR RPOH"/>
    <property type="match status" value="1"/>
</dbReference>
<dbReference type="InterPro" id="IPR036388">
    <property type="entry name" value="WH-like_DNA-bd_sf"/>
</dbReference>
<comment type="caution">
    <text evidence="3">The sequence shown here is derived from an EMBL/GenBank/DDBJ whole genome shotgun (WGS) entry which is preliminary data.</text>
</comment>
<dbReference type="InterPro" id="IPR050813">
    <property type="entry name" value="Sigma-70_Factor"/>
</dbReference>
<accession>T1AHS8</accession>
<dbReference type="SUPFAM" id="SSF88659">
    <property type="entry name" value="Sigma3 and sigma4 domains of RNA polymerase sigma factors"/>
    <property type="match status" value="1"/>
</dbReference>
<dbReference type="PROSITE" id="PS00716">
    <property type="entry name" value="SIGMA70_2"/>
    <property type="match status" value="1"/>
</dbReference>
<gene>
    <name evidence="3" type="ORF">B1B_08942</name>
</gene>
<organism evidence="3">
    <name type="scientific">mine drainage metagenome</name>
    <dbReference type="NCBI Taxonomy" id="410659"/>
    <lineage>
        <taxon>unclassified sequences</taxon>
        <taxon>metagenomes</taxon>
        <taxon>ecological metagenomes</taxon>
    </lineage>
</organism>
<dbReference type="InterPro" id="IPR007630">
    <property type="entry name" value="RNA_pol_sigma70_r4"/>
</dbReference>
<dbReference type="Gene3D" id="1.10.10.10">
    <property type="entry name" value="Winged helix-like DNA-binding domain superfamily/Winged helix DNA-binding domain"/>
    <property type="match status" value="1"/>
</dbReference>
<name>T1AHS8_9ZZZZ</name>
<dbReference type="InterPro" id="IPR013324">
    <property type="entry name" value="RNA_pol_sigma_r3/r4-like"/>
</dbReference>
<sequence>MDARAQDIIRRRWLDDASKVTLQDLADEYGVSAERIRQIEASALKKMRASFAA</sequence>
<reference evidence="3" key="2">
    <citation type="journal article" date="2014" name="ISME J.">
        <title>Microbial stratification in low pH oxic and suboxic macroscopic growths along an acid mine drainage.</title>
        <authorList>
            <person name="Mendez-Garcia C."/>
            <person name="Mesa V."/>
            <person name="Sprenger R.R."/>
            <person name="Richter M."/>
            <person name="Diez M.S."/>
            <person name="Solano J."/>
            <person name="Bargiela R."/>
            <person name="Golyshina O.V."/>
            <person name="Manteca A."/>
            <person name="Ramos J.L."/>
            <person name="Gallego J.R."/>
            <person name="Llorente I."/>
            <person name="Martins Dos Santos V.A."/>
            <person name="Jensen O.N."/>
            <person name="Pelaez A.I."/>
            <person name="Sanchez J."/>
            <person name="Ferrer M."/>
        </authorList>
    </citation>
    <scope>NUCLEOTIDE SEQUENCE</scope>
</reference>
<evidence type="ECO:0000256" key="1">
    <source>
        <dbReference type="ARBA" id="ARBA00007788"/>
    </source>
</evidence>
<proteinExistence type="inferred from homology"/>
<dbReference type="Pfam" id="PF04545">
    <property type="entry name" value="Sigma70_r4"/>
    <property type="match status" value="1"/>
</dbReference>
<protein>
    <submittedName>
        <fullName evidence="3">RNA polymerase sigma-70 region 4 domain protein</fullName>
    </submittedName>
</protein>
<comment type="similarity">
    <text evidence="1">Belongs to the sigma-70 factor family.</text>
</comment>
<dbReference type="PANTHER" id="PTHR30376">
    <property type="entry name" value="SIGMA FACTOR RPOH HEAT SHOCK RELATED"/>
    <property type="match status" value="1"/>
</dbReference>
<reference evidence="3" key="1">
    <citation type="submission" date="2013-08" db="EMBL/GenBank/DDBJ databases">
        <authorList>
            <person name="Mendez C."/>
            <person name="Richter M."/>
            <person name="Ferrer M."/>
            <person name="Sanchez J."/>
        </authorList>
    </citation>
    <scope>NUCLEOTIDE SEQUENCE</scope>
</reference>
<dbReference type="GO" id="GO:0006352">
    <property type="term" value="P:DNA-templated transcription initiation"/>
    <property type="evidence" value="ECO:0007669"/>
    <property type="project" value="InterPro"/>
</dbReference>
<dbReference type="InterPro" id="IPR000943">
    <property type="entry name" value="RNA_pol_sigma70"/>
</dbReference>
<evidence type="ECO:0000259" key="2">
    <source>
        <dbReference type="PROSITE" id="PS00716"/>
    </source>
</evidence>
<dbReference type="AlphaFoldDB" id="T1AHS8"/>